<dbReference type="EMBL" id="AP024819">
    <property type="protein sequence ID" value="BCZ19699.1"/>
    <property type="molecule type" value="Genomic_DNA"/>
</dbReference>
<accession>A0ABN6IAF2</accession>
<dbReference type="Proteomes" id="UP000826146">
    <property type="component" value="Chromosome"/>
</dbReference>
<reference evidence="1 2" key="1">
    <citation type="submission" date="2021-07" db="EMBL/GenBank/DDBJ databases">
        <title>Novel Helicobacter sp. Isolated from a cat.</title>
        <authorList>
            <person name="Rimbara E."/>
            <person name="Suzuki M."/>
        </authorList>
    </citation>
    <scope>NUCLEOTIDE SEQUENCE [LARGE SCALE GENOMIC DNA]</scope>
    <source>
        <strain evidence="2">NHP19-012</strain>
    </source>
</reference>
<evidence type="ECO:0000313" key="1">
    <source>
        <dbReference type="EMBL" id="BCZ19699.1"/>
    </source>
</evidence>
<sequence length="57" mass="6669">MQELNIPQELLQLETQMQEEVGFKSGFYPELDAQQESLERLKNPNKKSLAKFWGKSL</sequence>
<keyword evidence="2" id="KW-1185">Reference proteome</keyword>
<organism evidence="1 2">
    <name type="scientific">Helicobacter gastrofelis</name>
    <dbReference type="NCBI Taxonomy" id="2849642"/>
    <lineage>
        <taxon>Bacteria</taxon>
        <taxon>Pseudomonadati</taxon>
        <taxon>Campylobacterota</taxon>
        <taxon>Epsilonproteobacteria</taxon>
        <taxon>Campylobacterales</taxon>
        <taxon>Helicobacteraceae</taxon>
        <taxon>Helicobacter</taxon>
    </lineage>
</organism>
<evidence type="ECO:0000313" key="2">
    <source>
        <dbReference type="Proteomes" id="UP000826146"/>
    </source>
</evidence>
<name>A0ABN6IAF2_9HELI</name>
<dbReference type="RefSeq" id="WP_260321567.1">
    <property type="nucleotide sequence ID" value="NZ_AP024819.1"/>
</dbReference>
<protein>
    <submittedName>
        <fullName evidence="1">Uncharacterized protein</fullName>
    </submittedName>
</protein>
<gene>
    <name evidence="1" type="ORF">NHP190012_13410</name>
</gene>
<proteinExistence type="predicted"/>